<organism evidence="9 10">
    <name type="scientific">Corynebacterium propinquum</name>
    <dbReference type="NCBI Taxonomy" id="43769"/>
    <lineage>
        <taxon>Bacteria</taxon>
        <taxon>Bacillati</taxon>
        <taxon>Actinomycetota</taxon>
        <taxon>Actinomycetes</taxon>
        <taxon>Mycobacteriales</taxon>
        <taxon>Corynebacteriaceae</taxon>
        <taxon>Corynebacterium</taxon>
    </lineage>
</organism>
<dbReference type="Gene3D" id="3.90.79.10">
    <property type="entry name" value="Nucleoside Triphosphate Pyrophosphohydrolase"/>
    <property type="match status" value="1"/>
</dbReference>
<dbReference type="RefSeq" id="WP_126844329.1">
    <property type="nucleotide sequence ID" value="NZ_CABIYR010000006.1"/>
</dbReference>
<dbReference type="GO" id="GO:0046872">
    <property type="term" value="F:metal ion binding"/>
    <property type="evidence" value="ECO:0007669"/>
    <property type="project" value="UniProtKB-KW"/>
</dbReference>
<evidence type="ECO:0000313" key="8">
    <source>
        <dbReference type="EMBL" id="MDK4300162.1"/>
    </source>
</evidence>
<evidence type="ECO:0000259" key="7">
    <source>
        <dbReference type="PROSITE" id="PS51462"/>
    </source>
</evidence>
<dbReference type="PROSITE" id="PS51462">
    <property type="entry name" value="NUDIX"/>
    <property type="match status" value="1"/>
</dbReference>
<sequence>MIANADSPGHNITVQPELAPQWLQKLASLQEDSLQNFLPNRRPEEFNLPEPKATKHAAVLVLFGGGASPADGGAASADVPADASVLLTHRHPGMRSHSGQIAFPGGRIDATDRSPVDTALREAWEETGLNRNNVTPLKQFRDLAIPVTGNQVHPVLSYWDTPSSVDVTSPDEADDVFTVAVSDLLAPENRFAIKHGSWTGPAFSVRDYVVWGFTAGLLNAIFHLSGWEREWDREKVFDLRETLEKSRNNEALR</sequence>
<name>A0AAP4BW80_9CORY</name>
<dbReference type="GO" id="GO:0010945">
    <property type="term" value="F:coenzyme A diphosphatase activity"/>
    <property type="evidence" value="ECO:0007669"/>
    <property type="project" value="InterPro"/>
</dbReference>
<evidence type="ECO:0000313" key="11">
    <source>
        <dbReference type="Proteomes" id="UP001243856"/>
    </source>
</evidence>
<evidence type="ECO:0000256" key="4">
    <source>
        <dbReference type="ARBA" id="ARBA00022801"/>
    </source>
</evidence>
<protein>
    <submittedName>
        <fullName evidence="9">CoA pyrophosphatase</fullName>
        <ecNumber evidence="9">3.6.1.55</ecNumber>
    </submittedName>
</protein>
<dbReference type="EC" id="3.6.1.55" evidence="9"/>
<evidence type="ECO:0000256" key="1">
    <source>
        <dbReference type="ARBA" id="ARBA00001936"/>
    </source>
</evidence>
<dbReference type="InterPro" id="IPR045121">
    <property type="entry name" value="CoAse"/>
</dbReference>
<comment type="caution">
    <text evidence="9">The sequence shown here is derived from an EMBL/GenBank/DDBJ whole genome shotgun (WGS) entry which is preliminary data.</text>
</comment>
<gene>
    <name evidence="8" type="ORF">QPX45_02675</name>
    <name evidence="9" type="ORF">QPX54_08430</name>
</gene>
<dbReference type="EMBL" id="JASNVP010000007">
    <property type="protein sequence ID" value="MDK4326526.1"/>
    <property type="molecule type" value="Genomic_DNA"/>
</dbReference>
<proteinExistence type="predicted"/>
<reference evidence="9 11" key="1">
    <citation type="submission" date="2023-05" db="EMBL/GenBank/DDBJ databases">
        <title>Metabolic capabilities are highly conserved among human nasal-associated Corynebacterium species in pangenomic analyses.</title>
        <authorList>
            <person name="Tran T.H."/>
            <person name="Roberts A.Q."/>
            <person name="Escapa I.F."/>
            <person name="Gao W."/>
            <person name="Conlan S."/>
            <person name="Kong H."/>
            <person name="Segre J.A."/>
            <person name="Kelly M.S."/>
            <person name="Lemon K.P."/>
        </authorList>
    </citation>
    <scope>NUCLEOTIDE SEQUENCE</scope>
    <source>
        <strain evidence="9">KPL2654</strain>
        <strain evidence="8 11">KPL2811</strain>
    </source>
</reference>
<dbReference type="Proteomes" id="UP001243856">
    <property type="component" value="Unassembled WGS sequence"/>
</dbReference>
<evidence type="ECO:0000256" key="2">
    <source>
        <dbReference type="ARBA" id="ARBA00001946"/>
    </source>
</evidence>
<keyword evidence="3" id="KW-0479">Metal-binding</keyword>
<evidence type="ECO:0000256" key="3">
    <source>
        <dbReference type="ARBA" id="ARBA00022723"/>
    </source>
</evidence>
<dbReference type="EMBL" id="JASNVK010000003">
    <property type="protein sequence ID" value="MDK4300162.1"/>
    <property type="molecule type" value="Genomic_DNA"/>
</dbReference>
<dbReference type="Pfam" id="PF00293">
    <property type="entry name" value="NUDIX"/>
    <property type="match status" value="1"/>
</dbReference>
<dbReference type="PANTHER" id="PTHR12992:SF11">
    <property type="entry name" value="MITOCHONDRIAL COENZYME A DIPHOSPHATASE NUDT8"/>
    <property type="match status" value="1"/>
</dbReference>
<dbReference type="Proteomes" id="UP001226160">
    <property type="component" value="Unassembled WGS sequence"/>
</dbReference>
<keyword evidence="4 9" id="KW-0378">Hydrolase</keyword>
<accession>A0AAP4BW80</accession>
<dbReference type="SUPFAM" id="SSF55811">
    <property type="entry name" value="Nudix"/>
    <property type="match status" value="1"/>
</dbReference>
<comment type="cofactor">
    <cofactor evidence="1">
        <name>Mn(2+)</name>
        <dbReference type="ChEBI" id="CHEBI:29035"/>
    </cofactor>
</comment>
<dbReference type="InterPro" id="IPR000086">
    <property type="entry name" value="NUDIX_hydrolase_dom"/>
</dbReference>
<dbReference type="InterPro" id="IPR015797">
    <property type="entry name" value="NUDIX_hydrolase-like_dom_sf"/>
</dbReference>
<dbReference type="GO" id="GO:0035539">
    <property type="term" value="F:8-oxo-7,8-dihydrodeoxyguanosine triphosphate pyrophosphatase activity"/>
    <property type="evidence" value="ECO:0007669"/>
    <property type="project" value="UniProtKB-EC"/>
</dbReference>
<dbReference type="PANTHER" id="PTHR12992">
    <property type="entry name" value="NUDIX HYDROLASE"/>
    <property type="match status" value="1"/>
</dbReference>
<keyword evidence="6" id="KW-0464">Manganese</keyword>
<feature type="domain" description="Nudix hydrolase" evidence="7">
    <location>
        <begin position="54"/>
        <end position="201"/>
    </location>
</feature>
<dbReference type="CDD" id="cd03426">
    <property type="entry name" value="NUDIX_CoAse_Nudt7"/>
    <property type="match status" value="1"/>
</dbReference>
<keyword evidence="11" id="KW-1185">Reference proteome</keyword>
<evidence type="ECO:0000313" key="9">
    <source>
        <dbReference type="EMBL" id="MDK4326526.1"/>
    </source>
</evidence>
<evidence type="ECO:0000313" key="10">
    <source>
        <dbReference type="Proteomes" id="UP001226160"/>
    </source>
</evidence>
<evidence type="ECO:0000256" key="6">
    <source>
        <dbReference type="ARBA" id="ARBA00023211"/>
    </source>
</evidence>
<keyword evidence="5" id="KW-0460">Magnesium</keyword>
<dbReference type="AlphaFoldDB" id="A0AAP4BW80"/>
<evidence type="ECO:0000256" key="5">
    <source>
        <dbReference type="ARBA" id="ARBA00022842"/>
    </source>
</evidence>
<comment type="cofactor">
    <cofactor evidence="2">
        <name>Mg(2+)</name>
        <dbReference type="ChEBI" id="CHEBI:18420"/>
    </cofactor>
</comment>